<dbReference type="EMBL" id="CP001940">
    <property type="protein sequence ID" value="ADH87012.1"/>
    <property type="molecule type" value="Genomic_DNA"/>
</dbReference>
<dbReference type="STRING" id="589865.DaAHT2_2347"/>
<keyword evidence="3" id="KW-0969">Cilium</keyword>
<evidence type="ECO:0000259" key="2">
    <source>
        <dbReference type="Pfam" id="PF10135"/>
    </source>
</evidence>
<dbReference type="Proteomes" id="UP000001508">
    <property type="component" value="Chromosome"/>
</dbReference>
<dbReference type="OrthoDB" id="9796740at2"/>
<keyword evidence="4" id="KW-1185">Reference proteome</keyword>
<dbReference type="eggNOG" id="COG3951">
    <property type="taxonomic scope" value="Bacteria"/>
</dbReference>
<dbReference type="AlphaFoldDB" id="D6Z725"/>
<protein>
    <submittedName>
        <fullName evidence="3">Flagellar protein FlgJ-like protein</fullName>
    </submittedName>
</protein>
<dbReference type="InterPro" id="IPR019301">
    <property type="entry name" value="Flagellar_prot_FlgJ_N"/>
</dbReference>
<dbReference type="HOGENOM" id="CLU_155700_0_3_7"/>
<dbReference type="InParanoid" id="D6Z725"/>
<keyword evidence="3" id="KW-0966">Cell projection</keyword>
<organism evidence="3 4">
    <name type="scientific">Desulfurivibrio alkaliphilus (strain DSM 19089 / UNIQEM U267 / AHT2)</name>
    <dbReference type="NCBI Taxonomy" id="589865"/>
    <lineage>
        <taxon>Bacteria</taxon>
        <taxon>Pseudomonadati</taxon>
        <taxon>Thermodesulfobacteriota</taxon>
        <taxon>Desulfobulbia</taxon>
        <taxon>Desulfobulbales</taxon>
        <taxon>Desulfobulbaceae</taxon>
        <taxon>Desulfurivibrio</taxon>
    </lineage>
</organism>
<evidence type="ECO:0000313" key="4">
    <source>
        <dbReference type="Proteomes" id="UP000001508"/>
    </source>
</evidence>
<accession>D6Z725</accession>
<gene>
    <name evidence="3" type="ordered locus">DaAHT2_2347</name>
</gene>
<dbReference type="Pfam" id="PF10135">
    <property type="entry name" value="Rod-binding"/>
    <property type="match status" value="1"/>
</dbReference>
<evidence type="ECO:0000313" key="3">
    <source>
        <dbReference type="EMBL" id="ADH87012.1"/>
    </source>
</evidence>
<keyword evidence="3" id="KW-0282">Flagellum</keyword>
<proteinExistence type="predicted"/>
<evidence type="ECO:0000256" key="1">
    <source>
        <dbReference type="SAM" id="MobiDB-lite"/>
    </source>
</evidence>
<feature type="domain" description="Flagellar protein FlgJ N-terminal" evidence="2">
    <location>
        <begin position="46"/>
        <end position="91"/>
    </location>
</feature>
<reference evidence="4" key="1">
    <citation type="submission" date="2010-02" db="EMBL/GenBank/DDBJ databases">
        <title>Complete sequence of Desulfurivibrio alkaliphilus AHT2.</title>
        <authorList>
            <consortium name="US DOE Joint Genome Institute"/>
            <person name="Pitluck S."/>
            <person name="Chertkov O."/>
            <person name="Detter J.C."/>
            <person name="Han C."/>
            <person name="Tapia R."/>
            <person name="Larimer F."/>
            <person name="Land M."/>
            <person name="Hauser L."/>
            <person name="Kyrpides N."/>
            <person name="Mikhailova N."/>
            <person name="Sorokin D.Y."/>
            <person name="Muyzer G."/>
            <person name="Woyke T."/>
        </authorList>
    </citation>
    <scope>NUCLEOTIDE SEQUENCE [LARGE SCALE GENOMIC DNA]</scope>
    <source>
        <strain evidence="4">DSM 19089 / UNIQEM U267 / AHT2</strain>
    </source>
</reference>
<name>D6Z725_DESAT</name>
<sequence>MEINSLTGGPFKPATATSDKEGNPQLRQACAEFEAIILQKFLSMARQTGPQSDLLGGGHAEEMYQSLHDQELARHLASGKGMGFGEMLYRQINQQHYR</sequence>
<dbReference type="RefSeq" id="WP_013164526.1">
    <property type="nucleotide sequence ID" value="NC_014216.1"/>
</dbReference>
<dbReference type="KEGG" id="dak:DaAHT2_2347"/>
<feature type="region of interest" description="Disordered" evidence="1">
    <location>
        <begin position="1"/>
        <end position="25"/>
    </location>
</feature>